<protein>
    <submittedName>
        <fullName evidence="9">Cell wall-associated NlpC family hydrolase</fullName>
    </submittedName>
</protein>
<comment type="caution">
    <text evidence="9">The sequence shown here is derived from an EMBL/GenBank/DDBJ whole genome shotgun (WGS) entry which is preliminary data.</text>
</comment>
<keyword evidence="10" id="KW-1185">Reference proteome</keyword>
<name>A0A2T0PZQ8_9ACTN</name>
<evidence type="ECO:0000313" key="9">
    <source>
        <dbReference type="EMBL" id="PRX97030.1"/>
    </source>
</evidence>
<evidence type="ECO:0000259" key="8">
    <source>
        <dbReference type="PROSITE" id="PS51935"/>
    </source>
</evidence>
<feature type="signal peptide" evidence="7">
    <location>
        <begin position="1"/>
        <end position="25"/>
    </location>
</feature>
<feature type="compositionally biased region" description="Gly residues" evidence="6">
    <location>
        <begin position="193"/>
        <end position="203"/>
    </location>
</feature>
<dbReference type="SUPFAM" id="SSF54001">
    <property type="entry name" value="Cysteine proteinases"/>
    <property type="match status" value="1"/>
</dbReference>
<evidence type="ECO:0000256" key="2">
    <source>
        <dbReference type="ARBA" id="ARBA00022670"/>
    </source>
</evidence>
<dbReference type="Gene3D" id="3.90.1720.10">
    <property type="entry name" value="endopeptidase domain like (from Nostoc punctiforme)"/>
    <property type="match status" value="1"/>
</dbReference>
<gene>
    <name evidence="9" type="ORF">CLV72_10666</name>
</gene>
<dbReference type="AlphaFoldDB" id="A0A2T0PZQ8"/>
<feature type="domain" description="NlpC/P60" evidence="8">
    <location>
        <begin position="208"/>
        <end position="325"/>
    </location>
</feature>
<evidence type="ECO:0000256" key="6">
    <source>
        <dbReference type="SAM" id="MobiDB-lite"/>
    </source>
</evidence>
<dbReference type="Pfam" id="PF00877">
    <property type="entry name" value="NLPC_P60"/>
    <property type="match status" value="1"/>
</dbReference>
<feature type="coiled-coil region" evidence="5">
    <location>
        <begin position="126"/>
        <end position="184"/>
    </location>
</feature>
<dbReference type="Proteomes" id="UP000237846">
    <property type="component" value="Unassembled WGS sequence"/>
</dbReference>
<dbReference type="GO" id="GO:0006508">
    <property type="term" value="P:proteolysis"/>
    <property type="evidence" value="ECO:0007669"/>
    <property type="project" value="UniProtKB-KW"/>
</dbReference>
<dbReference type="PANTHER" id="PTHR47053">
    <property type="entry name" value="MUREIN DD-ENDOPEPTIDASE MEPH-RELATED"/>
    <property type="match status" value="1"/>
</dbReference>
<dbReference type="RefSeq" id="WP_245930326.1">
    <property type="nucleotide sequence ID" value="NZ_PVZC01000006.1"/>
</dbReference>
<comment type="similarity">
    <text evidence="1">Belongs to the peptidase C40 family.</text>
</comment>
<proteinExistence type="inferred from homology"/>
<organism evidence="9 10">
    <name type="scientific">Allonocardiopsis opalescens</name>
    <dbReference type="NCBI Taxonomy" id="1144618"/>
    <lineage>
        <taxon>Bacteria</taxon>
        <taxon>Bacillati</taxon>
        <taxon>Actinomycetota</taxon>
        <taxon>Actinomycetes</taxon>
        <taxon>Streptosporangiales</taxon>
        <taxon>Allonocardiopsis</taxon>
    </lineage>
</organism>
<keyword evidence="3 9" id="KW-0378">Hydrolase</keyword>
<keyword evidence="4" id="KW-0788">Thiol protease</keyword>
<keyword evidence="7" id="KW-0732">Signal</keyword>
<reference evidence="9 10" key="1">
    <citation type="submission" date="2018-03" db="EMBL/GenBank/DDBJ databases">
        <title>Genomic Encyclopedia of Archaeal and Bacterial Type Strains, Phase II (KMG-II): from individual species to whole genera.</title>
        <authorList>
            <person name="Goeker M."/>
        </authorList>
    </citation>
    <scope>NUCLEOTIDE SEQUENCE [LARGE SCALE GENOMIC DNA]</scope>
    <source>
        <strain evidence="9 10">DSM 45601</strain>
    </source>
</reference>
<dbReference type="Gene3D" id="6.10.250.3150">
    <property type="match status" value="1"/>
</dbReference>
<evidence type="ECO:0000256" key="7">
    <source>
        <dbReference type="SAM" id="SignalP"/>
    </source>
</evidence>
<evidence type="ECO:0000256" key="5">
    <source>
        <dbReference type="SAM" id="Coils"/>
    </source>
</evidence>
<feature type="chain" id="PRO_5015715605" evidence="7">
    <location>
        <begin position="26"/>
        <end position="325"/>
    </location>
</feature>
<feature type="compositionally biased region" description="Acidic residues" evidence="6">
    <location>
        <begin position="53"/>
        <end position="71"/>
    </location>
</feature>
<dbReference type="InterPro" id="IPR000064">
    <property type="entry name" value="NLP_P60_dom"/>
</dbReference>
<evidence type="ECO:0000313" key="10">
    <source>
        <dbReference type="Proteomes" id="UP000237846"/>
    </source>
</evidence>
<dbReference type="InterPro" id="IPR051202">
    <property type="entry name" value="Peptidase_C40"/>
</dbReference>
<keyword evidence="5" id="KW-0175">Coiled coil</keyword>
<dbReference type="PANTHER" id="PTHR47053:SF1">
    <property type="entry name" value="MUREIN DD-ENDOPEPTIDASE MEPH-RELATED"/>
    <property type="match status" value="1"/>
</dbReference>
<feature type="region of interest" description="Disordered" evidence="6">
    <location>
        <begin position="186"/>
        <end position="206"/>
    </location>
</feature>
<dbReference type="PROSITE" id="PS51935">
    <property type="entry name" value="NLPC_P60"/>
    <property type="match status" value="1"/>
</dbReference>
<dbReference type="InterPro" id="IPR038765">
    <property type="entry name" value="Papain-like_cys_pep_sf"/>
</dbReference>
<feature type="region of interest" description="Disordered" evidence="6">
    <location>
        <begin position="44"/>
        <end position="77"/>
    </location>
</feature>
<dbReference type="EMBL" id="PVZC01000006">
    <property type="protein sequence ID" value="PRX97030.1"/>
    <property type="molecule type" value="Genomic_DNA"/>
</dbReference>
<accession>A0A2T0PZQ8</accession>
<evidence type="ECO:0000256" key="4">
    <source>
        <dbReference type="ARBA" id="ARBA00022807"/>
    </source>
</evidence>
<keyword evidence="2" id="KW-0645">Protease</keyword>
<evidence type="ECO:0000256" key="3">
    <source>
        <dbReference type="ARBA" id="ARBA00022801"/>
    </source>
</evidence>
<sequence length="325" mass="34283">MRRRVATGVGIVTAGVMALPGVAQADPEPTQQEVQDEIDRLTEESSELVDAANEAEEEREAAEAELEDVEERIETETEDYERLRQRIGELAGAAYQGGDLGSTVAVLGSGDPQDVVDQAATLEYISQNRQAELEQYSAAAERLEELRAEAEAALEDAEQAETEAQEAAEEVETALAEQQDLLESFPEVTPSGSAGGTTTGGSYTGSASGSAGAALDYAYAQLGDPYVWGGTGPDGFDCSGLTMMAWQAGGVSLPRTSQAQFSVGQPVDRSSLQPGDLLFFYGGISHVGLYVGDGQMIHAPNSSSTVQVVSLAGYWDGQFQGARRP</sequence>
<evidence type="ECO:0000256" key="1">
    <source>
        <dbReference type="ARBA" id="ARBA00007074"/>
    </source>
</evidence>
<dbReference type="GO" id="GO:0008234">
    <property type="term" value="F:cysteine-type peptidase activity"/>
    <property type="evidence" value="ECO:0007669"/>
    <property type="project" value="UniProtKB-KW"/>
</dbReference>